<evidence type="ECO:0000313" key="2">
    <source>
        <dbReference type="Proteomes" id="UP000076874"/>
    </source>
</evidence>
<reference evidence="1 2" key="1">
    <citation type="journal article" date="2016" name="Genome Biol. Evol.">
        <title>Divergent and convergent evolution of fungal pathogenicity.</title>
        <authorList>
            <person name="Shang Y."/>
            <person name="Xiao G."/>
            <person name="Zheng P."/>
            <person name="Cen K."/>
            <person name="Zhan S."/>
            <person name="Wang C."/>
        </authorList>
    </citation>
    <scope>NUCLEOTIDE SEQUENCE [LARGE SCALE GENOMIC DNA]</scope>
    <source>
        <strain evidence="1 2">RCEF 264</strain>
    </source>
</reference>
<organism evidence="1 2">
    <name type="scientific">Niveomyces insectorum RCEF 264</name>
    <dbReference type="NCBI Taxonomy" id="1081102"/>
    <lineage>
        <taxon>Eukaryota</taxon>
        <taxon>Fungi</taxon>
        <taxon>Dikarya</taxon>
        <taxon>Ascomycota</taxon>
        <taxon>Pezizomycotina</taxon>
        <taxon>Sordariomycetes</taxon>
        <taxon>Hypocreomycetidae</taxon>
        <taxon>Hypocreales</taxon>
        <taxon>Cordycipitaceae</taxon>
        <taxon>Niveomyces</taxon>
    </lineage>
</organism>
<name>A0A167U3H9_9HYPO</name>
<proteinExistence type="predicted"/>
<keyword evidence="2" id="KW-1185">Reference proteome</keyword>
<comment type="caution">
    <text evidence="1">The sequence shown here is derived from an EMBL/GenBank/DDBJ whole genome shotgun (WGS) entry which is preliminary data.</text>
</comment>
<gene>
    <name evidence="1" type="ORF">SPI_05234</name>
</gene>
<dbReference type="STRING" id="1081102.A0A167U3H9"/>
<dbReference type="Proteomes" id="UP000076874">
    <property type="component" value="Unassembled WGS sequence"/>
</dbReference>
<evidence type="ECO:0000313" key="1">
    <source>
        <dbReference type="EMBL" id="OAA61210.1"/>
    </source>
</evidence>
<dbReference type="EMBL" id="AZHD01000008">
    <property type="protein sequence ID" value="OAA61210.1"/>
    <property type="molecule type" value="Genomic_DNA"/>
</dbReference>
<dbReference type="OrthoDB" id="4062651at2759"/>
<sequence length="202" mass="22059">MAFKPPHPRTLFHLVPTNDAARNALSHPDNARFVSRSPVVAPGLEVGFHVPSTSQGHVVTRLGRNADLILCQASDNEPMSAVHVAFQINPITKFVVLSIRSKRTGSVKYRALGGAIAKFGQAVEMNSEDGVIPPGVSHEISIAACTFNLHWISAAIESIQSLVQREYRASMEQAQGLRTRDRPTQVDDSAAQTWQMTWLNPA</sequence>
<dbReference type="AlphaFoldDB" id="A0A167U3H9"/>
<protein>
    <submittedName>
        <fullName evidence="1">Uncharacterized protein</fullName>
    </submittedName>
</protein>
<accession>A0A167U3H9</accession>